<dbReference type="SUPFAM" id="SSF143865">
    <property type="entry name" value="CorA soluble domain-like"/>
    <property type="match status" value="1"/>
</dbReference>
<keyword evidence="5 6" id="KW-0472">Membrane</keyword>
<dbReference type="InterPro" id="IPR047199">
    <property type="entry name" value="CorA-like"/>
</dbReference>
<dbReference type="GO" id="GO:0016020">
    <property type="term" value="C:membrane"/>
    <property type="evidence" value="ECO:0007669"/>
    <property type="project" value="UniProtKB-SubCell"/>
</dbReference>
<reference evidence="7 8" key="1">
    <citation type="journal article" date="2015" name="Genome Announc.">
        <title>Expanding the biotechnology potential of lactobacilli through comparative genomics of 213 strains and associated genera.</title>
        <authorList>
            <person name="Sun Z."/>
            <person name="Harris H.M."/>
            <person name="McCann A."/>
            <person name="Guo C."/>
            <person name="Argimon S."/>
            <person name="Zhang W."/>
            <person name="Yang X."/>
            <person name="Jeffery I.B."/>
            <person name="Cooney J.C."/>
            <person name="Kagawa T.F."/>
            <person name="Liu W."/>
            <person name="Song Y."/>
            <person name="Salvetti E."/>
            <person name="Wrobel A."/>
            <person name="Rasinkangas P."/>
            <person name="Parkhill J."/>
            <person name="Rea M.C."/>
            <person name="O'Sullivan O."/>
            <person name="Ritari J."/>
            <person name="Douillard F.P."/>
            <person name="Paul Ross R."/>
            <person name="Yang R."/>
            <person name="Briner A.E."/>
            <person name="Felis G.E."/>
            <person name="de Vos W.M."/>
            <person name="Barrangou R."/>
            <person name="Klaenhammer T.R."/>
            <person name="Caufield P.W."/>
            <person name="Cui Y."/>
            <person name="Zhang H."/>
            <person name="O'Toole P.W."/>
        </authorList>
    </citation>
    <scope>NUCLEOTIDE SEQUENCE [LARGE SCALE GENOMIC DNA]</scope>
    <source>
        <strain evidence="7 8">DSM 24301</strain>
    </source>
</reference>
<dbReference type="Proteomes" id="UP000050969">
    <property type="component" value="Unassembled WGS sequence"/>
</dbReference>
<evidence type="ECO:0000256" key="5">
    <source>
        <dbReference type="ARBA" id="ARBA00023136"/>
    </source>
</evidence>
<keyword evidence="8" id="KW-1185">Reference proteome</keyword>
<dbReference type="Pfam" id="PF01544">
    <property type="entry name" value="CorA"/>
    <property type="match status" value="1"/>
</dbReference>
<name>A0A0R2MY66_9LACO</name>
<accession>A0A0R2MY66</accession>
<dbReference type="STRING" id="1293598.IV56_GL000770"/>
<organism evidence="7 8">
    <name type="scientific">Lacticaseibacillus saniviri JCM 17471 = DSM 24301</name>
    <dbReference type="NCBI Taxonomy" id="1293598"/>
    <lineage>
        <taxon>Bacteria</taxon>
        <taxon>Bacillati</taxon>
        <taxon>Bacillota</taxon>
        <taxon>Bacilli</taxon>
        <taxon>Lactobacillales</taxon>
        <taxon>Lactobacillaceae</taxon>
        <taxon>Lacticaseibacillus</taxon>
    </lineage>
</organism>
<dbReference type="OrthoDB" id="9803416at2"/>
<comment type="similarity">
    <text evidence="2">Belongs to the CorA metal ion transporter (MIT) (TC 1.A.35) family.</text>
</comment>
<evidence type="ECO:0000256" key="3">
    <source>
        <dbReference type="ARBA" id="ARBA00022692"/>
    </source>
</evidence>
<dbReference type="PANTHER" id="PTHR47891:SF2">
    <property type="entry name" value="MAGNESIUM AND COBALT TRANSPORTER"/>
    <property type="match status" value="1"/>
</dbReference>
<dbReference type="InterPro" id="IPR045861">
    <property type="entry name" value="CorA_cytoplasmic_dom"/>
</dbReference>
<dbReference type="SUPFAM" id="SSF144083">
    <property type="entry name" value="Magnesium transport protein CorA, transmembrane region"/>
    <property type="match status" value="1"/>
</dbReference>
<proteinExistence type="inferred from homology"/>
<dbReference type="CDD" id="cd12827">
    <property type="entry name" value="EcCorA_ZntB-like_u2"/>
    <property type="match status" value="1"/>
</dbReference>
<protein>
    <submittedName>
        <fullName evidence="7">MIT family metal ion transporter CorA</fullName>
    </submittedName>
</protein>
<dbReference type="InterPro" id="IPR045863">
    <property type="entry name" value="CorA_TM1_TM2"/>
</dbReference>
<dbReference type="Gene3D" id="1.20.58.340">
    <property type="entry name" value="Magnesium transport protein CorA, transmembrane region"/>
    <property type="match status" value="2"/>
</dbReference>
<dbReference type="AlphaFoldDB" id="A0A0R2MY66"/>
<dbReference type="EMBL" id="JQCE01000032">
    <property type="protein sequence ID" value="KRO16781.1"/>
    <property type="molecule type" value="Genomic_DNA"/>
</dbReference>
<evidence type="ECO:0000313" key="7">
    <source>
        <dbReference type="EMBL" id="KRO16781.1"/>
    </source>
</evidence>
<gene>
    <name evidence="7" type="ORF">IV56_GL000770</name>
</gene>
<evidence type="ECO:0000256" key="6">
    <source>
        <dbReference type="SAM" id="Phobius"/>
    </source>
</evidence>
<dbReference type="Gene3D" id="3.30.460.20">
    <property type="entry name" value="CorA soluble domain-like"/>
    <property type="match status" value="1"/>
</dbReference>
<dbReference type="RefSeq" id="WP_054777424.1">
    <property type="nucleotide sequence ID" value="NZ_BBBX01000013.1"/>
</dbReference>
<sequence length="315" mass="36526">MLAVYKYDDTEKQLRKQARIEPDVWINAIDPTPDELATLQAKTHVPEAFLLYGLDEDESARFEYDEDADASLIIFDNPTVTRDDHRNFAYETDPLAIILTKRAIITINKTDVPLLTQFSDNRVSHFNPRFRQRAALQIMYQVTVSYLTYLREINKHRIQIERQLQRNLKNQELFGLMGIQRSLVYFMMSLRTDRNVLENLKRANTLHLDEDDLDYLDDIMIENQQGMEMASISNSIINETADTYSSVINNNMNGVMKMLTSYSIILTVPTLVFSFYGMNVKLPFAGDTFSWITTIGISALIAIVLAIQFWHRKLF</sequence>
<comment type="subcellular location">
    <subcellularLocation>
        <location evidence="1">Membrane</location>
        <topology evidence="1">Multi-pass membrane protein</topology>
    </subcellularLocation>
</comment>
<dbReference type="PANTHER" id="PTHR47891">
    <property type="entry name" value="TRANSPORTER-RELATED"/>
    <property type="match status" value="1"/>
</dbReference>
<feature type="transmembrane region" description="Helical" evidence="6">
    <location>
        <begin position="259"/>
        <end position="277"/>
    </location>
</feature>
<evidence type="ECO:0000313" key="8">
    <source>
        <dbReference type="Proteomes" id="UP000050969"/>
    </source>
</evidence>
<evidence type="ECO:0000256" key="2">
    <source>
        <dbReference type="ARBA" id="ARBA00009765"/>
    </source>
</evidence>
<keyword evidence="4 6" id="KW-1133">Transmembrane helix</keyword>
<feature type="transmembrane region" description="Helical" evidence="6">
    <location>
        <begin position="289"/>
        <end position="310"/>
    </location>
</feature>
<dbReference type="InterPro" id="IPR002523">
    <property type="entry name" value="MgTranspt_CorA/ZnTranspt_ZntB"/>
</dbReference>
<keyword evidence="3 6" id="KW-0812">Transmembrane</keyword>
<evidence type="ECO:0000256" key="1">
    <source>
        <dbReference type="ARBA" id="ARBA00004141"/>
    </source>
</evidence>
<comment type="caution">
    <text evidence="7">The sequence shown here is derived from an EMBL/GenBank/DDBJ whole genome shotgun (WGS) entry which is preliminary data.</text>
</comment>
<evidence type="ECO:0000256" key="4">
    <source>
        <dbReference type="ARBA" id="ARBA00022989"/>
    </source>
</evidence>
<dbReference type="PATRIC" id="fig|1293598.4.peg.818"/>
<dbReference type="GO" id="GO:0046873">
    <property type="term" value="F:metal ion transmembrane transporter activity"/>
    <property type="evidence" value="ECO:0007669"/>
    <property type="project" value="InterPro"/>
</dbReference>